<evidence type="ECO:0000313" key="2">
    <source>
        <dbReference type="Proteomes" id="UP000023795"/>
    </source>
</evidence>
<dbReference type="EMBL" id="ANIN01000002">
    <property type="protein sequence ID" value="ELA08284.1"/>
    <property type="molecule type" value="Genomic_DNA"/>
</dbReference>
<sequence>MSELEIIGQLYLDWLQAHLDEYGYHKAFMQALDDKLKSEQPPNYDTWHEYSETYFKKLDKSQELHKQLTDKANEYLNKRNKTTWN</sequence>
<organism evidence="1 2">
    <name type="scientific">Moraxella macacae 0408225</name>
    <dbReference type="NCBI Taxonomy" id="1230338"/>
    <lineage>
        <taxon>Bacteria</taxon>
        <taxon>Pseudomonadati</taxon>
        <taxon>Pseudomonadota</taxon>
        <taxon>Gammaproteobacteria</taxon>
        <taxon>Moraxellales</taxon>
        <taxon>Moraxellaceae</taxon>
        <taxon>Moraxella</taxon>
    </lineage>
</organism>
<dbReference type="STRING" id="1230338.MOMA_06971"/>
<dbReference type="Proteomes" id="UP000023795">
    <property type="component" value="Unassembled WGS sequence"/>
</dbReference>
<reference evidence="1 2" key="1">
    <citation type="journal article" date="2013" name="Genome Announc.">
        <title>Genome Sequence of Moraxella macacae 0408225, a Novel Bacterial Species Isolated from a Cynomolgus Macaque with Epistaxis.</title>
        <authorList>
            <person name="Ladner J.T."/>
            <person name="Whitehouse C.A."/>
            <person name="Koroleva G.I."/>
            <person name="Palacios G.F."/>
        </authorList>
    </citation>
    <scope>NUCLEOTIDE SEQUENCE [LARGE SCALE GENOMIC DNA]</scope>
    <source>
        <strain evidence="1 2">0408225</strain>
    </source>
</reference>
<evidence type="ECO:0000313" key="1">
    <source>
        <dbReference type="EMBL" id="ELA08284.1"/>
    </source>
</evidence>
<protein>
    <submittedName>
        <fullName evidence="1">Uncharacterized protein</fullName>
    </submittedName>
</protein>
<comment type="caution">
    <text evidence="1">The sequence shown here is derived from an EMBL/GenBank/DDBJ whole genome shotgun (WGS) entry which is preliminary data.</text>
</comment>
<accession>L2F5F2</accession>
<keyword evidence="2" id="KW-1185">Reference proteome</keyword>
<gene>
    <name evidence="1" type="ORF">MOMA_06971</name>
</gene>
<proteinExistence type="predicted"/>
<dbReference type="AlphaFoldDB" id="L2F5F2"/>
<name>L2F5F2_9GAMM</name>
<dbReference type="RefSeq" id="WP_009501837.1">
    <property type="nucleotide sequence ID" value="NZ_ANIN01000002.1"/>
</dbReference>
<dbReference type="PATRIC" id="fig|1230338.3.peg.1485"/>